<evidence type="ECO:0008006" key="5">
    <source>
        <dbReference type="Google" id="ProtNLM"/>
    </source>
</evidence>
<feature type="compositionally biased region" description="Polar residues" evidence="1">
    <location>
        <begin position="280"/>
        <end position="299"/>
    </location>
</feature>
<dbReference type="OrthoDB" id="5215637at2759"/>
<keyword evidence="2" id="KW-0812">Transmembrane</keyword>
<sequence length="592" mass="60548">MRLPLRYLPDCLIVDVVPAAVLCSALSPTSLSTLFRTYLDLRRQKTERLLPSDCNIALFGCRYRESFAPLHSSAPRSFNGGAATIMARVSTSTTAWLLRAAGVGLAIQGVVAQKCYYPNGKEAPEKPCSSAQGAACCPDKWQCLDNGLCHYEPDNLYGAYSCTDETWGAAGCPSNLCTYEMKRPGGESITQCSSHGDQWCCNADATNVDCCNEKPEPRPFFDLEDGEAYATVGGSIPSEAPNLASITGLATSGAGSAPSRTPAPSSSADAPRSSDVAGGASSTPPSIVSEAATRTGTPVTSFSTQLSSGSSGVETLVVTLVSTPTNIAPPPPPTSAEKKSNLPVIIGCAVGIPLALALAGILFFLFRKRRNQHPNPAKGPYPNGDTLDPNNTSPDFAGGAKLTKHGAPAKAYKSETHVPELAGQSLGPGRPVSTLKGRAELASGGGFQPGATPLAPHLVGVGGGNAALTSNPSSNPGGLHAHTPQSTPQSNSWGSAPPGYSPGMNHNAFAGGQHAPGSTELDGTPAMSQTGFAGGYTPVVGAGGARGAARVPTAEELDGTPAPAPQPQPQYIPYRPPPGHGAAELSAVTTPP</sequence>
<feature type="compositionally biased region" description="Polar residues" evidence="1">
    <location>
        <begin position="467"/>
        <end position="476"/>
    </location>
</feature>
<dbReference type="AlphaFoldDB" id="A0A7C8HZQ0"/>
<feature type="region of interest" description="Disordered" evidence="1">
    <location>
        <begin position="373"/>
        <end position="406"/>
    </location>
</feature>
<feature type="region of interest" description="Disordered" evidence="1">
    <location>
        <begin position="417"/>
        <end position="436"/>
    </location>
</feature>
<feature type="region of interest" description="Disordered" evidence="1">
    <location>
        <begin position="462"/>
        <end position="528"/>
    </location>
</feature>
<keyword evidence="2" id="KW-0472">Membrane</keyword>
<feature type="compositionally biased region" description="Low complexity" evidence="1">
    <location>
        <begin position="252"/>
        <end position="275"/>
    </location>
</feature>
<comment type="caution">
    <text evidence="3">The sequence shown here is derived from an EMBL/GenBank/DDBJ whole genome shotgun (WGS) entry which is preliminary data.</text>
</comment>
<dbReference type="EMBL" id="JAADJZ010000039">
    <property type="protein sequence ID" value="KAF2864826.1"/>
    <property type="molecule type" value="Genomic_DNA"/>
</dbReference>
<keyword evidence="2" id="KW-1133">Transmembrane helix</keyword>
<organism evidence="3 4">
    <name type="scientific">Massariosphaeria phaeospora</name>
    <dbReference type="NCBI Taxonomy" id="100035"/>
    <lineage>
        <taxon>Eukaryota</taxon>
        <taxon>Fungi</taxon>
        <taxon>Dikarya</taxon>
        <taxon>Ascomycota</taxon>
        <taxon>Pezizomycotina</taxon>
        <taxon>Dothideomycetes</taxon>
        <taxon>Pleosporomycetidae</taxon>
        <taxon>Pleosporales</taxon>
        <taxon>Pleosporales incertae sedis</taxon>
        <taxon>Massariosphaeria</taxon>
    </lineage>
</organism>
<feature type="compositionally biased region" description="Pro residues" evidence="1">
    <location>
        <begin position="562"/>
        <end position="579"/>
    </location>
</feature>
<keyword evidence="4" id="KW-1185">Reference proteome</keyword>
<name>A0A7C8HZQ0_9PLEO</name>
<feature type="transmembrane region" description="Helical" evidence="2">
    <location>
        <begin position="342"/>
        <end position="366"/>
    </location>
</feature>
<evidence type="ECO:0000256" key="1">
    <source>
        <dbReference type="SAM" id="MobiDB-lite"/>
    </source>
</evidence>
<dbReference type="Proteomes" id="UP000481861">
    <property type="component" value="Unassembled WGS sequence"/>
</dbReference>
<dbReference type="Gene3D" id="1.20.5.510">
    <property type="entry name" value="Single helix bin"/>
    <property type="match status" value="1"/>
</dbReference>
<evidence type="ECO:0000313" key="3">
    <source>
        <dbReference type="EMBL" id="KAF2864826.1"/>
    </source>
</evidence>
<protein>
    <recommendedName>
        <fullName evidence="5">Mid2 domain-containing protein</fullName>
    </recommendedName>
</protein>
<feature type="region of interest" description="Disordered" evidence="1">
    <location>
        <begin position="543"/>
        <end position="592"/>
    </location>
</feature>
<evidence type="ECO:0000313" key="4">
    <source>
        <dbReference type="Proteomes" id="UP000481861"/>
    </source>
</evidence>
<accession>A0A7C8HZQ0</accession>
<gene>
    <name evidence="3" type="ORF">BDV95DRAFT_270420</name>
</gene>
<proteinExistence type="predicted"/>
<feature type="compositionally biased region" description="Polar residues" evidence="1">
    <location>
        <begin position="483"/>
        <end position="494"/>
    </location>
</feature>
<feature type="region of interest" description="Disordered" evidence="1">
    <location>
        <begin position="249"/>
        <end position="308"/>
    </location>
</feature>
<evidence type="ECO:0000256" key="2">
    <source>
        <dbReference type="SAM" id="Phobius"/>
    </source>
</evidence>
<reference evidence="3 4" key="1">
    <citation type="submission" date="2020-01" db="EMBL/GenBank/DDBJ databases">
        <authorList>
            <consortium name="DOE Joint Genome Institute"/>
            <person name="Haridas S."/>
            <person name="Albert R."/>
            <person name="Binder M."/>
            <person name="Bloem J."/>
            <person name="Labutti K."/>
            <person name="Salamov A."/>
            <person name="Andreopoulos B."/>
            <person name="Baker S.E."/>
            <person name="Barry K."/>
            <person name="Bills G."/>
            <person name="Bluhm B.H."/>
            <person name="Cannon C."/>
            <person name="Castanera R."/>
            <person name="Culley D.E."/>
            <person name="Daum C."/>
            <person name="Ezra D."/>
            <person name="Gonzalez J.B."/>
            <person name="Henrissat B."/>
            <person name="Kuo A."/>
            <person name="Liang C."/>
            <person name="Lipzen A."/>
            <person name="Lutzoni F."/>
            <person name="Magnuson J."/>
            <person name="Mondo S."/>
            <person name="Nolan M."/>
            <person name="Ohm R."/>
            <person name="Pangilinan J."/>
            <person name="Park H.-J.H."/>
            <person name="Ramirez L."/>
            <person name="Alfaro M."/>
            <person name="Sun H."/>
            <person name="Tritt A."/>
            <person name="Yoshinaga Y."/>
            <person name="Zwiers L.-H.L."/>
            <person name="Turgeon B.G."/>
            <person name="Goodwin S.B."/>
            <person name="Spatafora J.W."/>
            <person name="Crous P.W."/>
            <person name="Grigoriev I.V."/>
        </authorList>
    </citation>
    <scope>NUCLEOTIDE SEQUENCE [LARGE SCALE GENOMIC DNA]</scope>
    <source>
        <strain evidence="3 4">CBS 611.86</strain>
    </source>
</reference>
<dbReference type="CDD" id="cd12087">
    <property type="entry name" value="TM_EGFR-like"/>
    <property type="match status" value="1"/>
</dbReference>